<protein>
    <submittedName>
        <fullName evidence="1">Uncharacterized protein</fullName>
    </submittedName>
</protein>
<comment type="caution">
    <text evidence="1">The sequence shown here is derived from an EMBL/GenBank/DDBJ whole genome shotgun (WGS) entry which is preliminary data.</text>
</comment>
<feature type="non-terminal residue" evidence="1">
    <location>
        <position position="1"/>
    </location>
</feature>
<reference evidence="1 2" key="1">
    <citation type="submission" date="2023-11" db="EMBL/GenBank/DDBJ databases">
        <title>Halocaridina rubra genome assembly.</title>
        <authorList>
            <person name="Smith C."/>
        </authorList>
    </citation>
    <scope>NUCLEOTIDE SEQUENCE [LARGE SCALE GENOMIC DNA]</scope>
    <source>
        <strain evidence="1">EP-1</strain>
        <tissue evidence="1">Whole</tissue>
    </source>
</reference>
<accession>A0AAN9ACD7</accession>
<evidence type="ECO:0000313" key="2">
    <source>
        <dbReference type="Proteomes" id="UP001381693"/>
    </source>
</evidence>
<organism evidence="1 2">
    <name type="scientific">Halocaridina rubra</name>
    <name type="common">Hawaiian red shrimp</name>
    <dbReference type="NCBI Taxonomy" id="373956"/>
    <lineage>
        <taxon>Eukaryota</taxon>
        <taxon>Metazoa</taxon>
        <taxon>Ecdysozoa</taxon>
        <taxon>Arthropoda</taxon>
        <taxon>Crustacea</taxon>
        <taxon>Multicrustacea</taxon>
        <taxon>Malacostraca</taxon>
        <taxon>Eumalacostraca</taxon>
        <taxon>Eucarida</taxon>
        <taxon>Decapoda</taxon>
        <taxon>Pleocyemata</taxon>
        <taxon>Caridea</taxon>
        <taxon>Atyoidea</taxon>
        <taxon>Atyidae</taxon>
        <taxon>Halocaridina</taxon>
    </lineage>
</organism>
<dbReference type="EMBL" id="JAXCGZ010003954">
    <property type="protein sequence ID" value="KAK7082599.1"/>
    <property type="molecule type" value="Genomic_DNA"/>
</dbReference>
<name>A0AAN9ACD7_HALRR</name>
<evidence type="ECO:0000313" key="1">
    <source>
        <dbReference type="EMBL" id="KAK7082599.1"/>
    </source>
</evidence>
<keyword evidence="2" id="KW-1185">Reference proteome</keyword>
<dbReference type="Proteomes" id="UP001381693">
    <property type="component" value="Unassembled WGS sequence"/>
</dbReference>
<proteinExistence type="predicted"/>
<dbReference type="AlphaFoldDB" id="A0AAN9ACD7"/>
<sequence>IEKEGPNTTSRYLKGYKSRLLTECVLEFNSPWLLVQLHSPKPLENREERFSGACLAR</sequence>
<feature type="non-terminal residue" evidence="1">
    <location>
        <position position="57"/>
    </location>
</feature>
<gene>
    <name evidence="1" type="ORF">SK128_003323</name>
</gene>